<feature type="coiled-coil region" evidence="1">
    <location>
        <begin position="363"/>
        <end position="539"/>
    </location>
</feature>
<dbReference type="AlphaFoldDB" id="A0A9P0ATN8"/>
<accession>A0A9P0ATN8</accession>
<dbReference type="OrthoDB" id="6784135at2759"/>
<name>A0A9P0ATN8_BRAAE</name>
<sequence>MSHHSDIQSDFNKQVGEKLKNEVAQRDNTISELKGNMEKLNSLQMENAKEKLSLCYELSEVCNIKEQLSGVLSIEVQKNQALCEAQKDLESTATSQVRQLQEKESAERETLKDLFSELKKVVEERDRLLILQEKYIREIKELKNNVLNVQKKVDALIARTNKKDQKIFQLSESIKASEELCKQTETKLGRDMREFQTTISSLQISSKQLTEQNEELENSVQYLQNNTQRLHSDLNEARKREKDATDNVTKTESINKSLESENIQFQKSIQNLAAEKEKLMTEIEYVNSLCEKVLSDFETSIKSSVEKEEAYKKEIDEYKSLISKFELEFDLLGRNLQLAQTELFHMRTNQNTLDATNENLQTICNLKQENKKLLKDVQTLENKHKKSCDDVKKKTEELKKLQKNLHEYSKENLDLKQNIEELNKHSETNKSLNNEISSLNKQLVELSETLQNEKRNQVSLELYNEISAKYLNSTTELLNKKQSLQEVLVNLQETQEALRKLQKEKQEMRDQITKALLNLNREKEKIEELTKEKEYIKIQWNEASLKCSQLESELRESQGSSISELELSNYKNTENRAKMLKMELDNSYDIIVNLKEDLSSFQQQITNLEFQRCELTLKLHESEGHYETEKTICYKLRQANQHILAAILRMREEGKVGSDECNELLRKLQEEDSNVSKEHNLTKQDSL</sequence>
<keyword evidence="1" id="KW-0175">Coiled coil</keyword>
<organism evidence="2 3">
    <name type="scientific">Brassicogethes aeneus</name>
    <name type="common">Rape pollen beetle</name>
    <name type="synonym">Meligethes aeneus</name>
    <dbReference type="NCBI Taxonomy" id="1431903"/>
    <lineage>
        <taxon>Eukaryota</taxon>
        <taxon>Metazoa</taxon>
        <taxon>Ecdysozoa</taxon>
        <taxon>Arthropoda</taxon>
        <taxon>Hexapoda</taxon>
        <taxon>Insecta</taxon>
        <taxon>Pterygota</taxon>
        <taxon>Neoptera</taxon>
        <taxon>Endopterygota</taxon>
        <taxon>Coleoptera</taxon>
        <taxon>Polyphaga</taxon>
        <taxon>Cucujiformia</taxon>
        <taxon>Nitidulidae</taxon>
        <taxon>Meligethinae</taxon>
        <taxon>Brassicogethes</taxon>
    </lineage>
</organism>
<proteinExistence type="predicted"/>
<evidence type="ECO:0000313" key="3">
    <source>
        <dbReference type="Proteomes" id="UP001154078"/>
    </source>
</evidence>
<evidence type="ECO:0000256" key="1">
    <source>
        <dbReference type="SAM" id="Coils"/>
    </source>
</evidence>
<dbReference type="EMBL" id="OV121132">
    <property type="protein sequence ID" value="CAH0547575.1"/>
    <property type="molecule type" value="Genomic_DNA"/>
</dbReference>
<feature type="coiled-coil region" evidence="1">
    <location>
        <begin position="97"/>
        <end position="159"/>
    </location>
</feature>
<protein>
    <submittedName>
        <fullName evidence="2">Uncharacterized protein</fullName>
    </submittedName>
</protein>
<reference evidence="2" key="1">
    <citation type="submission" date="2021-12" db="EMBL/GenBank/DDBJ databases">
        <authorList>
            <person name="King R."/>
        </authorList>
    </citation>
    <scope>NUCLEOTIDE SEQUENCE</scope>
</reference>
<feature type="coiled-coil region" evidence="1">
    <location>
        <begin position="199"/>
        <end position="282"/>
    </location>
</feature>
<gene>
    <name evidence="2" type="ORF">MELIAE_LOCUS1542</name>
</gene>
<dbReference type="Proteomes" id="UP001154078">
    <property type="component" value="Chromosome 1"/>
</dbReference>
<keyword evidence="3" id="KW-1185">Reference proteome</keyword>
<evidence type="ECO:0000313" key="2">
    <source>
        <dbReference type="EMBL" id="CAH0547575.1"/>
    </source>
</evidence>